<evidence type="ECO:0000256" key="1">
    <source>
        <dbReference type="SAM" id="Phobius"/>
    </source>
</evidence>
<keyword evidence="1" id="KW-1133">Transmembrane helix</keyword>
<evidence type="ECO:0000313" key="2">
    <source>
        <dbReference type="EMBL" id="MCL1141213.1"/>
    </source>
</evidence>
<comment type="caution">
    <text evidence="2">The sequence shown here is derived from an EMBL/GenBank/DDBJ whole genome shotgun (WGS) entry which is preliminary data.</text>
</comment>
<keyword evidence="1" id="KW-0812">Transmembrane</keyword>
<name>A0A9X2CFA8_9GAMM</name>
<evidence type="ECO:0000313" key="3">
    <source>
        <dbReference type="Proteomes" id="UP001139333"/>
    </source>
</evidence>
<organism evidence="2 3">
    <name type="scientific">Shewanella gaetbuli</name>
    <dbReference type="NCBI Taxonomy" id="220752"/>
    <lineage>
        <taxon>Bacteria</taxon>
        <taxon>Pseudomonadati</taxon>
        <taxon>Pseudomonadota</taxon>
        <taxon>Gammaproteobacteria</taxon>
        <taxon>Alteromonadales</taxon>
        <taxon>Shewanellaceae</taxon>
        <taxon>Shewanella</taxon>
    </lineage>
</organism>
<feature type="transmembrane region" description="Helical" evidence="1">
    <location>
        <begin position="88"/>
        <end position="109"/>
    </location>
</feature>
<protein>
    <submittedName>
        <fullName evidence="2">Uncharacterized protein</fullName>
    </submittedName>
</protein>
<reference evidence="2" key="1">
    <citation type="submission" date="2022-01" db="EMBL/GenBank/DDBJ databases">
        <title>Whole genome-based taxonomy of the Shewanellaceae.</title>
        <authorList>
            <person name="Martin-Rodriguez A.J."/>
        </authorList>
    </citation>
    <scope>NUCLEOTIDE SEQUENCE</scope>
    <source>
        <strain evidence="2">DSM 16422</strain>
    </source>
</reference>
<accession>A0A9X2CFA8</accession>
<gene>
    <name evidence="2" type="ORF">L2672_00660</name>
</gene>
<keyword evidence="1" id="KW-0472">Membrane</keyword>
<sequence>MSQASQPSQQNIIIEEIKNRVLEVDALRHGTKHPDHMELPLDYIQALDDITTIEREDIEEIAREVIAKHKNITRVVPHKKTKSKQRDLNHWLINISLLLIVSVAIKVLFLDDGSPKDPNEKTLAIRIASTDFGALKQDASNTLNQIVDSASNLVDSAKEAIPNIDLSSQEQSPTHTVITSAETEELDSKANENISAETTIAIQSAGNIITAGEQPINEAPVSAETHHIEPQQIVEEIADVNLPVKVIEEVTVANTEVNQVVSEKVIVDKAETDIAQVDQTVQTSTKEVKSEIKIDTKTALVAQPSNEEINSKSAEIEVVESPKTNSEEINAATTETEIAQLDAIKDNPIVVALEAQKIEEIEVVEKIEEIAVTSEKTEIVPQETPTAAEVVETIGNTDTVTDIVTEIVTDIDTENTDTEVALTETIQIAPSEAIHEAQPIPVVIVDVETPTIGNSMPISTAPIEFVDEDVISNVEQVADVTSMAIADRVVLPAVATEQQNVSTTVNASANNTSQVMRRTLNNQESIDEVTQQLIASQQAPVTQIAATSLTKVEDKKTVETPVNGSYQGLNLKLQLNSIVDLSQLAKISVADFYLYQSRLPKPDDNIDLPVNDLTSHPLINDLYLTESSDIVVKLAKYYGEDSRLTFTPNIGTENNFIHWKCLAQIEPSVLTGPETSPCDLIKSATNTNATDTSKL</sequence>
<keyword evidence="3" id="KW-1185">Reference proteome</keyword>
<dbReference type="AlphaFoldDB" id="A0A9X2CFA8"/>
<proteinExistence type="predicted"/>
<dbReference type="RefSeq" id="WP_248993904.1">
    <property type="nucleotide sequence ID" value="NZ_JAKIKP010000001.1"/>
</dbReference>
<dbReference type="EMBL" id="JAKIKP010000001">
    <property type="protein sequence ID" value="MCL1141213.1"/>
    <property type="molecule type" value="Genomic_DNA"/>
</dbReference>
<dbReference type="Proteomes" id="UP001139333">
    <property type="component" value="Unassembled WGS sequence"/>
</dbReference>